<dbReference type="Proteomes" id="UP000789702">
    <property type="component" value="Unassembled WGS sequence"/>
</dbReference>
<dbReference type="EMBL" id="CAJVPU010033892">
    <property type="protein sequence ID" value="CAG8723668.1"/>
    <property type="molecule type" value="Genomic_DNA"/>
</dbReference>
<accession>A0ACA9PW66</accession>
<organism evidence="1 2">
    <name type="scientific">Dentiscutata heterogama</name>
    <dbReference type="NCBI Taxonomy" id="1316150"/>
    <lineage>
        <taxon>Eukaryota</taxon>
        <taxon>Fungi</taxon>
        <taxon>Fungi incertae sedis</taxon>
        <taxon>Mucoromycota</taxon>
        <taxon>Glomeromycotina</taxon>
        <taxon>Glomeromycetes</taxon>
        <taxon>Diversisporales</taxon>
        <taxon>Gigasporaceae</taxon>
        <taxon>Dentiscutata</taxon>
    </lineage>
</organism>
<evidence type="ECO:0000313" key="1">
    <source>
        <dbReference type="EMBL" id="CAG8723668.1"/>
    </source>
</evidence>
<reference evidence="1" key="1">
    <citation type="submission" date="2021-06" db="EMBL/GenBank/DDBJ databases">
        <authorList>
            <person name="Kallberg Y."/>
            <person name="Tangrot J."/>
            <person name="Rosling A."/>
        </authorList>
    </citation>
    <scope>NUCLEOTIDE SEQUENCE</scope>
    <source>
        <strain evidence="1">IL203A</strain>
    </source>
</reference>
<name>A0ACA9PW66_9GLOM</name>
<evidence type="ECO:0000313" key="2">
    <source>
        <dbReference type="Proteomes" id="UP000789702"/>
    </source>
</evidence>
<sequence length="99" mass="11311">MLGLREYLSKNFNQMKWLKNKLPILANIANGLKTIHKEGLTYRDLHCGNILINSNISYISDFGHPDCLEDSTKHRLFGVTPFIAPEIFISKSFNTKSDI</sequence>
<comment type="caution">
    <text evidence="1">The sequence shown here is derived from an EMBL/GenBank/DDBJ whole genome shotgun (WGS) entry which is preliminary data.</text>
</comment>
<protein>
    <submittedName>
        <fullName evidence="1">17068_t:CDS:1</fullName>
    </submittedName>
</protein>
<gene>
    <name evidence="1" type="ORF">DHETER_LOCUS12981</name>
</gene>
<proteinExistence type="predicted"/>
<keyword evidence="2" id="KW-1185">Reference proteome</keyword>